<comment type="similarity">
    <text evidence="2 5">Belongs to the acyl-CoA dehydrogenase family.</text>
</comment>
<evidence type="ECO:0000256" key="5">
    <source>
        <dbReference type="RuleBase" id="RU362125"/>
    </source>
</evidence>
<accession>A0AB39TKZ9</accession>
<dbReference type="Pfam" id="PF02770">
    <property type="entry name" value="Acyl-CoA_dh_M"/>
    <property type="match status" value="1"/>
</dbReference>
<comment type="cofactor">
    <cofactor evidence="1 5">
        <name>FAD</name>
        <dbReference type="ChEBI" id="CHEBI:57692"/>
    </cofactor>
</comment>
<evidence type="ECO:0000259" key="7">
    <source>
        <dbReference type="Pfam" id="PF02770"/>
    </source>
</evidence>
<dbReference type="PROSITE" id="PS00072">
    <property type="entry name" value="ACYL_COA_DH_1"/>
    <property type="match status" value="1"/>
</dbReference>
<keyword evidence="4 5" id="KW-0274">FAD</keyword>
<dbReference type="EMBL" id="CP163445">
    <property type="protein sequence ID" value="XDQ79781.1"/>
    <property type="molecule type" value="Genomic_DNA"/>
</dbReference>
<evidence type="ECO:0000256" key="3">
    <source>
        <dbReference type="ARBA" id="ARBA00022630"/>
    </source>
</evidence>
<dbReference type="Pfam" id="PF02771">
    <property type="entry name" value="Acyl-CoA_dh_N"/>
    <property type="match status" value="1"/>
</dbReference>
<evidence type="ECO:0000313" key="9">
    <source>
        <dbReference type="EMBL" id="XDQ79781.1"/>
    </source>
</evidence>
<dbReference type="InterPro" id="IPR006089">
    <property type="entry name" value="Acyl-CoA_DH_CS"/>
</dbReference>
<name>A0AB39TKZ9_9ACTN</name>
<dbReference type="RefSeq" id="WP_369183497.1">
    <property type="nucleotide sequence ID" value="NZ_CP163445.1"/>
</dbReference>
<dbReference type="InterPro" id="IPR009100">
    <property type="entry name" value="AcylCoA_DH/oxidase_NM_dom_sf"/>
</dbReference>
<dbReference type="SUPFAM" id="SSF56645">
    <property type="entry name" value="Acyl-CoA dehydrogenase NM domain-like"/>
    <property type="match status" value="1"/>
</dbReference>
<dbReference type="InterPro" id="IPR036250">
    <property type="entry name" value="AcylCo_DH-like_C"/>
</dbReference>
<keyword evidence="3 5" id="KW-0285">Flavoprotein</keyword>
<dbReference type="Gene3D" id="1.10.540.10">
    <property type="entry name" value="Acyl-CoA dehydrogenase/oxidase, N-terminal domain"/>
    <property type="match status" value="1"/>
</dbReference>
<organism evidence="9">
    <name type="scientific">Streptomyces sp. Y1</name>
    <dbReference type="NCBI Taxonomy" id="3238634"/>
    <lineage>
        <taxon>Bacteria</taxon>
        <taxon>Bacillati</taxon>
        <taxon>Actinomycetota</taxon>
        <taxon>Actinomycetes</taxon>
        <taxon>Kitasatosporales</taxon>
        <taxon>Streptomycetaceae</taxon>
        <taxon>Streptomyces</taxon>
    </lineage>
</organism>
<dbReference type="Gene3D" id="2.40.110.10">
    <property type="entry name" value="Butyryl-CoA Dehydrogenase, subunit A, domain 2"/>
    <property type="match status" value="1"/>
</dbReference>
<proteinExistence type="inferred from homology"/>
<dbReference type="PIRSF" id="PIRSF016578">
    <property type="entry name" value="HsaA"/>
    <property type="match status" value="1"/>
</dbReference>
<dbReference type="AlphaFoldDB" id="A0AB39TKZ9"/>
<dbReference type="InterPro" id="IPR046373">
    <property type="entry name" value="Acyl-CoA_Oxase/DH_mid-dom_sf"/>
</dbReference>
<gene>
    <name evidence="9" type="ORF">AB2U05_15610</name>
</gene>
<dbReference type="Gene3D" id="1.20.140.10">
    <property type="entry name" value="Butyryl-CoA Dehydrogenase, subunit A, domain 3"/>
    <property type="match status" value="1"/>
</dbReference>
<feature type="domain" description="Acyl-CoA dehydrogenase/oxidase C-terminal" evidence="6">
    <location>
        <begin position="229"/>
        <end position="370"/>
    </location>
</feature>
<dbReference type="SUPFAM" id="SSF47203">
    <property type="entry name" value="Acyl-CoA dehydrogenase C-terminal domain-like"/>
    <property type="match status" value="1"/>
</dbReference>
<evidence type="ECO:0000259" key="6">
    <source>
        <dbReference type="Pfam" id="PF00441"/>
    </source>
</evidence>
<keyword evidence="5 9" id="KW-0560">Oxidoreductase</keyword>
<dbReference type="InterPro" id="IPR013786">
    <property type="entry name" value="AcylCoA_DH/ox_N"/>
</dbReference>
<dbReference type="PANTHER" id="PTHR43884:SF12">
    <property type="entry name" value="ISOVALERYL-COA DEHYDROGENASE, MITOCHONDRIAL-RELATED"/>
    <property type="match status" value="1"/>
</dbReference>
<feature type="domain" description="Acyl-CoA oxidase/dehydrogenase middle" evidence="7">
    <location>
        <begin position="121"/>
        <end position="211"/>
    </location>
</feature>
<dbReference type="InterPro" id="IPR037069">
    <property type="entry name" value="AcylCoA_DH/ox_N_sf"/>
</dbReference>
<dbReference type="InterPro" id="IPR009075">
    <property type="entry name" value="AcylCo_DH/oxidase_C"/>
</dbReference>
<dbReference type="PANTHER" id="PTHR43884">
    <property type="entry name" value="ACYL-COA DEHYDROGENASE"/>
    <property type="match status" value="1"/>
</dbReference>
<evidence type="ECO:0000259" key="8">
    <source>
        <dbReference type="Pfam" id="PF02771"/>
    </source>
</evidence>
<evidence type="ECO:0000256" key="1">
    <source>
        <dbReference type="ARBA" id="ARBA00001974"/>
    </source>
</evidence>
<evidence type="ECO:0000256" key="4">
    <source>
        <dbReference type="ARBA" id="ARBA00022827"/>
    </source>
</evidence>
<feature type="domain" description="Acyl-CoA dehydrogenase/oxidase N-terminal" evidence="8">
    <location>
        <begin position="6"/>
        <end position="117"/>
    </location>
</feature>
<evidence type="ECO:0000256" key="2">
    <source>
        <dbReference type="ARBA" id="ARBA00009347"/>
    </source>
</evidence>
<dbReference type="GO" id="GO:0003995">
    <property type="term" value="F:acyl-CoA dehydrogenase activity"/>
    <property type="evidence" value="ECO:0007669"/>
    <property type="project" value="InterPro"/>
</dbReference>
<sequence length="397" mass="41961">MNGLLTDDQRSALEEFRAFADAEIAPHADPAHRAQRTEPAVVKALADTGWMGLAIPAEYGGLGRDAVQLGLLAGELGRACSSIRSLLTVHTMVAHAIGRWGSREQRERWLPRLATGELTAALAVSEPGAGSDMAAVATALTREGEGWRLDGHKKWITYGETADLLLVVGRSAEGPTAVLVERGTPGLRTALITDLIGIRASMTADVWFDGCAVPGENLLGRPGLGVSHVAGAALDLGRYTVAWGSVGILDACLAASVDYAGRREAFGAPIKEHQLVRRMVSTMYADRQAARLLCLEAGRLRDARDPGALAAASTAKYFASTAAVRAASDTVQIHGANGCGPDYPAQRLLGDAKVMEVIEGSTQLHQTGLAEYAFQESARARRPHADAATADAVRRDR</sequence>
<dbReference type="Pfam" id="PF00441">
    <property type="entry name" value="Acyl-CoA_dh_1"/>
    <property type="match status" value="1"/>
</dbReference>
<dbReference type="GO" id="GO:0050660">
    <property type="term" value="F:flavin adenine dinucleotide binding"/>
    <property type="evidence" value="ECO:0007669"/>
    <property type="project" value="InterPro"/>
</dbReference>
<dbReference type="InterPro" id="IPR006091">
    <property type="entry name" value="Acyl-CoA_Oxase/DH_mid-dom"/>
</dbReference>
<dbReference type="EC" id="1.-.-.-" evidence="9"/>
<reference evidence="9" key="1">
    <citation type="submission" date="2024-07" db="EMBL/GenBank/DDBJ databases">
        <authorList>
            <person name="Yu S.T."/>
        </authorList>
    </citation>
    <scope>NUCLEOTIDE SEQUENCE</scope>
    <source>
        <strain evidence="9">Y1</strain>
    </source>
</reference>
<protein>
    <submittedName>
        <fullName evidence="9">Acyl-CoA dehydrogenase family protein</fullName>
        <ecNumber evidence="9">1.-.-.-</ecNumber>
    </submittedName>
</protein>